<sequence length="110" mass="11785">MLETTAFPFSFASLFNLSPSEFAFAVAVTPLPPTSVEPPTLSKATRKVEACRTSASGHFSPHSRSPNSGHSRRFLGLLLPAPRLAMCVPGMTTPVLQVQTVPCPTTFLQI</sequence>
<accession>A0A086QG55</accession>
<organism evidence="1 2">
    <name type="scientific">Toxoplasma gondii VAND</name>
    <dbReference type="NCBI Taxonomy" id="933077"/>
    <lineage>
        <taxon>Eukaryota</taxon>
        <taxon>Sar</taxon>
        <taxon>Alveolata</taxon>
        <taxon>Apicomplexa</taxon>
        <taxon>Conoidasida</taxon>
        <taxon>Coccidia</taxon>
        <taxon>Eucoccidiorida</taxon>
        <taxon>Eimeriorina</taxon>
        <taxon>Sarcocystidae</taxon>
        <taxon>Toxoplasma</taxon>
    </lineage>
</organism>
<evidence type="ECO:0000313" key="1">
    <source>
        <dbReference type="EMBL" id="KFH11587.1"/>
    </source>
</evidence>
<proteinExistence type="predicted"/>
<reference evidence="1 2" key="2">
    <citation type="journal article" date="2015" name="Eukaryot. Cell">
        <title>Genetic mapping reveals that sinefungin resistance in Toxoplasma gondii is controlled by a putative amino acid transporter locus that can be used as a negative selectable marker.</title>
        <authorList>
            <person name="Behnke M.S."/>
            <person name="Khan A."/>
            <person name="Sibley L.D."/>
        </authorList>
    </citation>
    <scope>NUCLEOTIDE SEQUENCE [LARGE SCALE GENOMIC DNA]</scope>
    <source>
        <strain evidence="1 2">VAND</strain>
    </source>
</reference>
<dbReference type="AlphaFoldDB" id="A0A086QG55"/>
<comment type="caution">
    <text evidence="1">The sequence shown here is derived from an EMBL/GenBank/DDBJ whole genome shotgun (WGS) entry which is preliminary data.</text>
</comment>
<gene>
    <name evidence="1" type="ORF">TGVAND_435770</name>
</gene>
<dbReference type="EMBL" id="AEYJ02000259">
    <property type="protein sequence ID" value="KFH11587.1"/>
    <property type="molecule type" value="Genomic_DNA"/>
</dbReference>
<protein>
    <submittedName>
        <fullName evidence="1">Uncharacterized protein</fullName>
    </submittedName>
</protein>
<evidence type="ECO:0000313" key="2">
    <source>
        <dbReference type="Proteomes" id="UP000028840"/>
    </source>
</evidence>
<dbReference type="Proteomes" id="UP000028840">
    <property type="component" value="Unassembled WGS sequence"/>
</dbReference>
<reference evidence="1 2" key="1">
    <citation type="submission" date="2014-08" db="EMBL/GenBank/DDBJ databases">
        <authorList>
            <person name="Sibley D."/>
            <person name="Venepally P."/>
            <person name="Karamycheva S."/>
            <person name="Hadjithomas M."/>
            <person name="Khan A."/>
            <person name="Brunk B."/>
            <person name="Roos D."/>
            <person name="Caler E."/>
            <person name="Lorenzi H."/>
        </authorList>
    </citation>
    <scope>NUCLEOTIDE SEQUENCE [LARGE SCALE GENOMIC DNA]</scope>
    <source>
        <strain evidence="1 2">VAND</strain>
    </source>
</reference>
<name>A0A086QG55_TOXGO</name>
<dbReference type="VEuPathDB" id="ToxoDB:TGVAND_435770"/>